<comment type="caution">
    <text evidence="1">The sequence shown here is derived from an EMBL/GenBank/DDBJ whole genome shotgun (WGS) entry which is preliminary data.</text>
</comment>
<gene>
    <name evidence="1" type="ORF">NC653_000848</name>
</gene>
<dbReference type="Proteomes" id="UP001164929">
    <property type="component" value="Chromosome 1"/>
</dbReference>
<proteinExistence type="predicted"/>
<dbReference type="AlphaFoldDB" id="A0AAD6RK34"/>
<dbReference type="EMBL" id="JAQIZT010000001">
    <property type="protein sequence ID" value="KAJ7010232.1"/>
    <property type="molecule type" value="Genomic_DNA"/>
</dbReference>
<protein>
    <submittedName>
        <fullName evidence="1">Uncharacterized protein</fullName>
    </submittedName>
</protein>
<accession>A0AAD6RK34</accession>
<keyword evidence="2" id="KW-1185">Reference proteome</keyword>
<name>A0AAD6RK34_9ROSI</name>
<evidence type="ECO:0000313" key="1">
    <source>
        <dbReference type="EMBL" id="KAJ7010232.1"/>
    </source>
</evidence>
<sequence>MLTGDCDETHFDNTLDCKSRQKHQGLEVIAYFTDLIKLMS</sequence>
<evidence type="ECO:0000313" key="2">
    <source>
        <dbReference type="Proteomes" id="UP001164929"/>
    </source>
</evidence>
<reference evidence="1 2" key="1">
    <citation type="journal article" date="2023" name="Mol. Ecol. Resour.">
        <title>Chromosome-level genome assembly of a triploid poplar Populus alba 'Berolinensis'.</title>
        <authorList>
            <person name="Chen S."/>
            <person name="Yu Y."/>
            <person name="Wang X."/>
            <person name="Wang S."/>
            <person name="Zhang T."/>
            <person name="Zhou Y."/>
            <person name="He R."/>
            <person name="Meng N."/>
            <person name="Wang Y."/>
            <person name="Liu W."/>
            <person name="Liu Z."/>
            <person name="Liu J."/>
            <person name="Guo Q."/>
            <person name="Huang H."/>
            <person name="Sederoff R.R."/>
            <person name="Wang G."/>
            <person name="Qu G."/>
            <person name="Chen S."/>
        </authorList>
    </citation>
    <scope>NUCLEOTIDE SEQUENCE [LARGE SCALE GENOMIC DNA]</scope>
    <source>
        <strain evidence="1">SC-2020</strain>
    </source>
</reference>
<organism evidence="1 2">
    <name type="scientific">Populus alba x Populus x berolinensis</name>
    <dbReference type="NCBI Taxonomy" id="444605"/>
    <lineage>
        <taxon>Eukaryota</taxon>
        <taxon>Viridiplantae</taxon>
        <taxon>Streptophyta</taxon>
        <taxon>Embryophyta</taxon>
        <taxon>Tracheophyta</taxon>
        <taxon>Spermatophyta</taxon>
        <taxon>Magnoliopsida</taxon>
        <taxon>eudicotyledons</taxon>
        <taxon>Gunneridae</taxon>
        <taxon>Pentapetalae</taxon>
        <taxon>rosids</taxon>
        <taxon>fabids</taxon>
        <taxon>Malpighiales</taxon>
        <taxon>Salicaceae</taxon>
        <taxon>Saliceae</taxon>
        <taxon>Populus</taxon>
    </lineage>
</organism>